<evidence type="ECO:0000313" key="2">
    <source>
        <dbReference type="WBParaSite" id="PgR025_g005_t01"/>
    </source>
</evidence>
<evidence type="ECO:0000313" key="1">
    <source>
        <dbReference type="Proteomes" id="UP000887569"/>
    </source>
</evidence>
<name>A0A915B2W6_PARUN</name>
<accession>A0A915B2W6</accession>
<dbReference type="Proteomes" id="UP000887569">
    <property type="component" value="Unplaced"/>
</dbReference>
<proteinExistence type="predicted"/>
<protein>
    <submittedName>
        <fullName evidence="2">Uncharacterized protein</fullName>
    </submittedName>
</protein>
<organism evidence="1 2">
    <name type="scientific">Parascaris univalens</name>
    <name type="common">Nematode worm</name>
    <dbReference type="NCBI Taxonomy" id="6257"/>
    <lineage>
        <taxon>Eukaryota</taxon>
        <taxon>Metazoa</taxon>
        <taxon>Ecdysozoa</taxon>
        <taxon>Nematoda</taxon>
        <taxon>Chromadorea</taxon>
        <taxon>Rhabditida</taxon>
        <taxon>Spirurina</taxon>
        <taxon>Ascaridomorpha</taxon>
        <taxon>Ascaridoidea</taxon>
        <taxon>Ascarididae</taxon>
        <taxon>Parascaris</taxon>
    </lineage>
</organism>
<sequence>TCCVGRRRFCAVYPKFRNCQFSDAQVGNVEVTWKREYAQAYGCNRLFLRSWENSMSFAGLPPRFGTFCDSFVPPRVPHLVIDTSVLSGVVAHVGGKGY</sequence>
<keyword evidence="1" id="KW-1185">Reference proteome</keyword>
<dbReference type="WBParaSite" id="PgR025_g005_t01">
    <property type="protein sequence ID" value="PgR025_g005_t01"/>
    <property type="gene ID" value="PgR025_g005"/>
</dbReference>
<dbReference type="AlphaFoldDB" id="A0A915B2W6"/>
<reference evidence="2" key="1">
    <citation type="submission" date="2022-11" db="UniProtKB">
        <authorList>
            <consortium name="WormBaseParasite"/>
        </authorList>
    </citation>
    <scope>IDENTIFICATION</scope>
</reference>